<accession>A0A7W9YLS2</accession>
<evidence type="ECO:0000256" key="1">
    <source>
        <dbReference type="ARBA" id="ARBA00022679"/>
    </source>
</evidence>
<dbReference type="Gene3D" id="3.40.50.300">
    <property type="entry name" value="P-loop containing nucleotide triphosphate hydrolases"/>
    <property type="match status" value="1"/>
</dbReference>
<gene>
    <name evidence="4" type="ORF">HNR23_003561</name>
</gene>
<keyword evidence="5" id="KW-1185">Reference proteome</keyword>
<dbReference type="Pfam" id="PF00685">
    <property type="entry name" value="Sulfotransfer_1"/>
    <property type="match status" value="1"/>
</dbReference>
<protein>
    <recommendedName>
        <fullName evidence="3">Sulfotransferase domain-containing protein</fullName>
    </recommendedName>
</protein>
<evidence type="ECO:0000259" key="3">
    <source>
        <dbReference type="Pfam" id="PF00685"/>
    </source>
</evidence>
<dbReference type="PANTHER" id="PTHR10605:SF56">
    <property type="entry name" value="BIFUNCTIONAL HEPARAN SULFATE N-DEACETYLASE_N-SULFOTRANSFERASE"/>
    <property type="match status" value="1"/>
</dbReference>
<sequence>MTVISSTTRHMPDAVKRSVRSTWGVFGQATRTARALPTFLIVGAQRCGTTSLFKALVQHPQVAGPVLRKGVHYFDTAYGRGAGWYRGHFPTRAATRARGGRPRIEVGESSPYYLFHPLAAERIARDLPGVKVIVLLRDPVERAYSAHSHERARGFETAAFERALDLEEERLAGEEARLRADPGARSHAHQHHGYLARGRYALQLLRLEEHLGRDRMHVMESEDFFATPEPVFAEVERFLGIPHADGIRFDRHNARPRADMSEALRRRLTDYFARADEQLAAWWGRTPSWRA</sequence>
<organism evidence="4 5">
    <name type="scientific">Nocardiopsis mwathae</name>
    <dbReference type="NCBI Taxonomy" id="1472723"/>
    <lineage>
        <taxon>Bacteria</taxon>
        <taxon>Bacillati</taxon>
        <taxon>Actinomycetota</taxon>
        <taxon>Actinomycetes</taxon>
        <taxon>Streptosporangiales</taxon>
        <taxon>Nocardiopsidaceae</taxon>
        <taxon>Nocardiopsis</taxon>
    </lineage>
</organism>
<dbReference type="PANTHER" id="PTHR10605">
    <property type="entry name" value="HEPARAN SULFATE SULFOTRANSFERASE"/>
    <property type="match status" value="1"/>
</dbReference>
<dbReference type="InterPro" id="IPR000863">
    <property type="entry name" value="Sulfotransferase_dom"/>
</dbReference>
<comment type="caution">
    <text evidence="4">The sequence shown here is derived from an EMBL/GenBank/DDBJ whole genome shotgun (WGS) entry which is preliminary data.</text>
</comment>
<keyword evidence="2" id="KW-0325">Glycoprotein</keyword>
<proteinExistence type="predicted"/>
<dbReference type="Proteomes" id="UP000546642">
    <property type="component" value="Unassembled WGS sequence"/>
</dbReference>
<evidence type="ECO:0000313" key="5">
    <source>
        <dbReference type="Proteomes" id="UP000546642"/>
    </source>
</evidence>
<keyword evidence="1" id="KW-0808">Transferase</keyword>
<reference evidence="4 5" key="1">
    <citation type="submission" date="2020-08" db="EMBL/GenBank/DDBJ databases">
        <title>Sequencing the genomes of 1000 actinobacteria strains.</title>
        <authorList>
            <person name="Klenk H.-P."/>
        </authorList>
    </citation>
    <scope>NUCLEOTIDE SEQUENCE [LARGE SCALE GENOMIC DNA]</scope>
    <source>
        <strain evidence="4 5">DSM 46659</strain>
    </source>
</reference>
<evidence type="ECO:0000313" key="4">
    <source>
        <dbReference type="EMBL" id="MBB6173501.1"/>
    </source>
</evidence>
<dbReference type="AlphaFoldDB" id="A0A7W9YLS2"/>
<dbReference type="EMBL" id="JACHDS010000001">
    <property type="protein sequence ID" value="MBB6173501.1"/>
    <property type="molecule type" value="Genomic_DNA"/>
</dbReference>
<feature type="domain" description="Sulfotransferase" evidence="3">
    <location>
        <begin position="38"/>
        <end position="243"/>
    </location>
</feature>
<dbReference type="GO" id="GO:0008146">
    <property type="term" value="F:sulfotransferase activity"/>
    <property type="evidence" value="ECO:0007669"/>
    <property type="project" value="InterPro"/>
</dbReference>
<dbReference type="SUPFAM" id="SSF52540">
    <property type="entry name" value="P-loop containing nucleoside triphosphate hydrolases"/>
    <property type="match status" value="1"/>
</dbReference>
<name>A0A7W9YLS2_9ACTN</name>
<evidence type="ECO:0000256" key="2">
    <source>
        <dbReference type="ARBA" id="ARBA00023180"/>
    </source>
</evidence>
<dbReference type="InterPro" id="IPR037359">
    <property type="entry name" value="NST/OST"/>
</dbReference>
<dbReference type="InterPro" id="IPR027417">
    <property type="entry name" value="P-loop_NTPase"/>
</dbReference>